<organism evidence="2 3">
    <name type="scientific">Chryseobacterium oryzae</name>
    <dbReference type="NCBI Taxonomy" id="2929799"/>
    <lineage>
        <taxon>Bacteria</taxon>
        <taxon>Pseudomonadati</taxon>
        <taxon>Bacteroidota</taxon>
        <taxon>Flavobacteriia</taxon>
        <taxon>Flavobacteriales</taxon>
        <taxon>Weeksellaceae</taxon>
        <taxon>Chryseobacterium group</taxon>
        <taxon>Chryseobacterium</taxon>
    </lineage>
</organism>
<dbReference type="EMBL" id="CP094529">
    <property type="protein sequence ID" value="UOE37739.1"/>
    <property type="molecule type" value="Genomic_DNA"/>
</dbReference>
<sequence>MKKSVLLMIPLLLASCTKQNTEVKITDKDSLSGETHSAVKPKDSVASSENRDSLKVSATNKMGEAVKIIDAEKLPSTIDQTFDDKIQKLIIRIPNYSKSKLHGVITPKNNNMNVRFNQIKLSDGTYDGPFGRDISYDIKGKGEIWLIIGKDLMAEGENTGQFSVTID</sequence>
<accession>A0ABY4BG79</accession>
<feature type="region of interest" description="Disordered" evidence="1">
    <location>
        <begin position="28"/>
        <end position="53"/>
    </location>
</feature>
<reference evidence="2 3" key="1">
    <citation type="submission" date="2022-03" db="EMBL/GenBank/DDBJ databases">
        <title>Chryseobacterium sp. isolated from the Andong Sikhe.</title>
        <authorList>
            <person name="Won M."/>
            <person name="Kim S.-J."/>
            <person name="Kwon S.-W."/>
        </authorList>
    </citation>
    <scope>NUCLEOTIDE SEQUENCE [LARGE SCALE GENOMIC DNA]</scope>
    <source>
        <strain evidence="2 3">ADR-1</strain>
    </source>
</reference>
<protein>
    <recommendedName>
        <fullName evidence="4">Lipoprotein</fullName>
    </recommendedName>
</protein>
<evidence type="ECO:0000313" key="2">
    <source>
        <dbReference type="EMBL" id="UOE37739.1"/>
    </source>
</evidence>
<proteinExistence type="predicted"/>
<evidence type="ECO:0008006" key="4">
    <source>
        <dbReference type="Google" id="ProtNLM"/>
    </source>
</evidence>
<dbReference type="Proteomes" id="UP000831068">
    <property type="component" value="Chromosome"/>
</dbReference>
<name>A0ABY4BG79_9FLAO</name>
<evidence type="ECO:0000256" key="1">
    <source>
        <dbReference type="SAM" id="MobiDB-lite"/>
    </source>
</evidence>
<gene>
    <name evidence="2" type="ORF">MTP08_11840</name>
</gene>
<evidence type="ECO:0000313" key="3">
    <source>
        <dbReference type="Proteomes" id="UP000831068"/>
    </source>
</evidence>
<keyword evidence="3" id="KW-1185">Reference proteome</keyword>
<dbReference type="PROSITE" id="PS51257">
    <property type="entry name" value="PROKAR_LIPOPROTEIN"/>
    <property type="match status" value="1"/>
</dbReference>
<dbReference type="RefSeq" id="WP_243576127.1">
    <property type="nucleotide sequence ID" value="NZ_CP094529.1"/>
</dbReference>